<evidence type="ECO:0000259" key="7">
    <source>
        <dbReference type="Pfam" id="PF12333"/>
    </source>
</evidence>
<comment type="subcellular location">
    <subcellularLocation>
        <location evidence="2 5">Nucleus</location>
    </subcellularLocation>
</comment>
<evidence type="ECO:0000256" key="1">
    <source>
        <dbReference type="ARBA" id="ARBA00002355"/>
    </source>
</evidence>
<evidence type="ECO:0000256" key="6">
    <source>
        <dbReference type="SAM" id="MobiDB-lite"/>
    </source>
</evidence>
<evidence type="ECO:0000256" key="2">
    <source>
        <dbReference type="ARBA" id="ARBA00004123"/>
    </source>
</evidence>
<keyword evidence="5" id="KW-0690">Ribosome biogenesis</keyword>
<dbReference type="GO" id="GO:0120330">
    <property type="term" value="C:rixosome complex"/>
    <property type="evidence" value="ECO:0007669"/>
    <property type="project" value="UniProtKB-UniRule"/>
</dbReference>
<dbReference type="AlphaFoldDB" id="A0A2R6S5M4"/>
<dbReference type="Pfam" id="PF12333">
    <property type="entry name" value="Ipi1_N"/>
    <property type="match status" value="1"/>
</dbReference>
<feature type="region of interest" description="Disordered" evidence="6">
    <location>
        <begin position="1"/>
        <end position="31"/>
    </location>
</feature>
<dbReference type="InterPro" id="IPR024679">
    <property type="entry name" value="Ipi1_N"/>
</dbReference>
<organism evidence="8 9">
    <name type="scientific">Hermanssonia centrifuga</name>
    <dbReference type="NCBI Taxonomy" id="98765"/>
    <lineage>
        <taxon>Eukaryota</taxon>
        <taxon>Fungi</taxon>
        <taxon>Dikarya</taxon>
        <taxon>Basidiomycota</taxon>
        <taxon>Agaricomycotina</taxon>
        <taxon>Agaricomycetes</taxon>
        <taxon>Polyporales</taxon>
        <taxon>Meruliaceae</taxon>
        <taxon>Hermanssonia</taxon>
    </lineage>
</organism>
<protein>
    <recommendedName>
        <fullName evidence="5">Pre-rRNA-processing protein</fullName>
    </recommendedName>
</protein>
<keyword evidence="9" id="KW-1185">Reference proteome</keyword>
<feature type="domain" description="Pre-rRNA-processing protein Ipi1 N-terminal" evidence="7">
    <location>
        <begin position="140"/>
        <end position="235"/>
    </location>
</feature>
<gene>
    <name evidence="8" type="ORF">PHLCEN_2v571</name>
</gene>
<evidence type="ECO:0000256" key="5">
    <source>
        <dbReference type="RuleBase" id="RU368021"/>
    </source>
</evidence>
<comment type="similarity">
    <text evidence="3 5">Belongs to the IPI1/TEX10 family.</text>
</comment>
<dbReference type="GO" id="GO:0005634">
    <property type="term" value="C:nucleus"/>
    <property type="evidence" value="ECO:0007669"/>
    <property type="project" value="UniProtKB-SubCell"/>
</dbReference>
<keyword evidence="4 5" id="KW-0539">Nucleus</keyword>
<dbReference type="EMBL" id="MLYV02000035">
    <property type="protein sequence ID" value="PSS37555.1"/>
    <property type="molecule type" value="Genomic_DNA"/>
</dbReference>
<keyword evidence="5" id="KW-0698">rRNA processing</keyword>
<sequence length="244" mass="26812">MPKSTKKKKDKAADFSKAKLKLGKEKQTPNNAVDTSFKARSIALPSQTITHTKNDATPTTKRRLSFEDLVSHMKHYNSGTRKDAILGIRELFENHPEIVTPSLTVLFSNCIRIIGDEDASVRKGLLAFFGWLLPRVSIDDLAPHAPVLLLFTTSALTHIFPEIRIDAIRFIDLFLEFIPDLVVEGWSQASGGHGKRVLEGYLGILSAGTAYGEDGDTGPVKATSTASVVLSPKVRILMNKEILC</sequence>
<comment type="caution">
    <text evidence="8">The sequence shown here is derived from an EMBL/GenBank/DDBJ whole genome shotgun (WGS) entry which is preliminary data.</text>
</comment>
<dbReference type="PANTHER" id="PTHR16056:SF2">
    <property type="entry name" value="TESTIS-EXPRESSED PROTEIN 10"/>
    <property type="match status" value="1"/>
</dbReference>
<dbReference type="SUPFAM" id="SSF48371">
    <property type="entry name" value="ARM repeat"/>
    <property type="match status" value="1"/>
</dbReference>
<dbReference type="STRING" id="98765.A0A2R6S5M4"/>
<reference evidence="8 9" key="1">
    <citation type="submission" date="2018-02" db="EMBL/GenBank/DDBJ databases">
        <title>Genome sequence of the basidiomycete white-rot fungus Phlebia centrifuga.</title>
        <authorList>
            <person name="Granchi Z."/>
            <person name="Peng M."/>
            <person name="de Vries R.P."/>
            <person name="Hilden K."/>
            <person name="Makela M.R."/>
            <person name="Grigoriev I."/>
            <person name="Riley R."/>
        </authorList>
    </citation>
    <scope>NUCLEOTIDE SEQUENCE [LARGE SCALE GENOMIC DNA]</scope>
    <source>
        <strain evidence="8 9">FBCC195</strain>
    </source>
</reference>
<feature type="compositionally biased region" description="Basic and acidic residues" evidence="6">
    <location>
        <begin position="11"/>
        <end position="27"/>
    </location>
</feature>
<evidence type="ECO:0000313" key="9">
    <source>
        <dbReference type="Proteomes" id="UP000186601"/>
    </source>
</evidence>
<dbReference type="OrthoDB" id="361362at2759"/>
<comment type="subunit">
    <text evidence="5">Component of the RIX1 complex.</text>
</comment>
<evidence type="ECO:0000256" key="4">
    <source>
        <dbReference type="ARBA" id="ARBA00023242"/>
    </source>
</evidence>
<feature type="compositionally biased region" description="Basic residues" evidence="6">
    <location>
        <begin position="1"/>
        <end position="10"/>
    </location>
</feature>
<proteinExistence type="inferred from homology"/>
<dbReference type="InterPro" id="IPR011989">
    <property type="entry name" value="ARM-like"/>
</dbReference>
<accession>A0A2R6S5M4</accession>
<dbReference type="PANTHER" id="PTHR16056">
    <property type="entry name" value="REGULATOR OF MICROTUBULE DYNAMICS PROTEIN"/>
    <property type="match status" value="1"/>
</dbReference>
<name>A0A2R6S5M4_9APHY</name>
<dbReference type="Gene3D" id="1.25.10.10">
    <property type="entry name" value="Leucine-rich Repeat Variant"/>
    <property type="match status" value="1"/>
</dbReference>
<evidence type="ECO:0000313" key="8">
    <source>
        <dbReference type="EMBL" id="PSS37555.1"/>
    </source>
</evidence>
<dbReference type="Proteomes" id="UP000186601">
    <property type="component" value="Unassembled WGS sequence"/>
</dbReference>
<dbReference type="InterPro" id="IPR016024">
    <property type="entry name" value="ARM-type_fold"/>
</dbReference>
<comment type="function">
    <text evidence="1 5">Component of the RIX1 complex required for processing of ITS2 sequences from 35S pre-rRNA.</text>
</comment>
<dbReference type="GO" id="GO:0006364">
    <property type="term" value="P:rRNA processing"/>
    <property type="evidence" value="ECO:0007669"/>
    <property type="project" value="UniProtKB-UniRule"/>
</dbReference>
<evidence type="ECO:0000256" key="3">
    <source>
        <dbReference type="ARBA" id="ARBA00006427"/>
    </source>
</evidence>